<organism evidence="1">
    <name type="scientific">Emiliania huxleyi</name>
    <name type="common">Coccolithophore</name>
    <name type="synonym">Pontosphaera huxleyi</name>
    <dbReference type="NCBI Taxonomy" id="2903"/>
    <lineage>
        <taxon>Eukaryota</taxon>
        <taxon>Haptista</taxon>
        <taxon>Haptophyta</taxon>
        <taxon>Prymnesiophyceae</taxon>
        <taxon>Isochrysidales</taxon>
        <taxon>Noelaerhabdaceae</taxon>
        <taxon>Emiliania</taxon>
    </lineage>
</organism>
<accession>A0A7S3TZL6</accession>
<proteinExistence type="predicted"/>
<name>A0A7S3TZL6_EMIHU</name>
<reference evidence="1" key="1">
    <citation type="submission" date="2021-01" db="EMBL/GenBank/DDBJ databases">
        <authorList>
            <person name="Corre E."/>
            <person name="Pelletier E."/>
            <person name="Niang G."/>
            <person name="Scheremetjew M."/>
            <person name="Finn R."/>
            <person name="Kale V."/>
            <person name="Holt S."/>
            <person name="Cochrane G."/>
            <person name="Meng A."/>
            <person name="Brown T."/>
            <person name="Cohen L."/>
        </authorList>
    </citation>
    <scope>NUCLEOTIDE SEQUENCE</scope>
    <source>
        <strain evidence="1">379</strain>
    </source>
</reference>
<dbReference type="EMBL" id="HBIR01060075">
    <property type="protein sequence ID" value="CAE0598404.1"/>
    <property type="molecule type" value="Transcribed_RNA"/>
</dbReference>
<evidence type="ECO:0000313" key="1">
    <source>
        <dbReference type="EMBL" id="CAE0598404.1"/>
    </source>
</evidence>
<dbReference type="AlphaFoldDB" id="A0A7S3TZL6"/>
<gene>
    <name evidence="1" type="ORF">EHUX00137_LOCUS46720</name>
</gene>
<protein>
    <submittedName>
        <fullName evidence="1">Uncharacterized protein</fullName>
    </submittedName>
</protein>
<sequence>MGAPAARKPCDKPVRMDVVEEKIRVLAARGSTWLVAFSLLEPTAQIEIFCLTSFAVCLLGSLGSFPLAANLAVALLGLICCRSGSDAQCFGYVLFAGMTTVTDIAFLCGEGTTWGVLLTLTNLLPKLCAASHCFRICSLLGGGGLSYADDPLSAGLAGQDYHHVATAGGGAAGEVGATTSYSAL</sequence>